<feature type="region of interest" description="Disordered" evidence="1">
    <location>
        <begin position="73"/>
        <end position="136"/>
    </location>
</feature>
<dbReference type="GO" id="GO:0045046">
    <property type="term" value="P:protein import into peroxisome membrane"/>
    <property type="evidence" value="ECO:0007669"/>
    <property type="project" value="TreeGrafter"/>
</dbReference>
<dbReference type="GO" id="GO:0033328">
    <property type="term" value="F:peroxisome membrane targeting sequence binding"/>
    <property type="evidence" value="ECO:0007669"/>
    <property type="project" value="TreeGrafter"/>
</dbReference>
<dbReference type="InterPro" id="IPR038322">
    <property type="entry name" value="Pex19_C_sf"/>
</dbReference>
<gene>
    <name evidence="2" type="ORF">C1SCF055_LOCUS5575</name>
</gene>
<evidence type="ECO:0000256" key="1">
    <source>
        <dbReference type="SAM" id="MobiDB-lite"/>
    </source>
</evidence>
<evidence type="ECO:0000313" key="4">
    <source>
        <dbReference type="Proteomes" id="UP001152797"/>
    </source>
</evidence>
<keyword evidence="4" id="KW-1185">Reference proteome</keyword>
<proteinExistence type="predicted"/>
<feature type="region of interest" description="Disordered" evidence="1">
    <location>
        <begin position="22"/>
        <end position="59"/>
    </location>
</feature>
<evidence type="ECO:0000313" key="3">
    <source>
        <dbReference type="EMBL" id="CAL4764746.1"/>
    </source>
</evidence>
<dbReference type="AlphaFoldDB" id="A0A9P1FHP5"/>
<dbReference type="EMBL" id="CAMXCT010000343">
    <property type="protein sequence ID" value="CAI3977434.1"/>
    <property type="molecule type" value="Genomic_DNA"/>
</dbReference>
<comment type="caution">
    <text evidence="2">The sequence shown here is derived from an EMBL/GenBank/DDBJ whole genome shotgun (WGS) entry which is preliminary data.</text>
</comment>
<dbReference type="EMBL" id="CAMXCT030000343">
    <property type="protein sequence ID" value="CAL4764746.1"/>
    <property type="molecule type" value="Genomic_DNA"/>
</dbReference>
<sequence length="304" mass="32812">MEADDLDSLIADSLSGVQAALDGDRKAATTSDSGRSADQAVRELQQGVGKGEAQPPGEDFFKDLVKTLQDENFQKAMAEAMQQTQTAEPKPAESKPAVAEAAPSPAPASSASTAAVASSSQSGDAEELFQNFMKSFDQEAGADKDFEQQLTNMMTSMLSSDLLTGSMQQLADALEPYLKTKKGLSKADRNRYEAQLKLYQQIVGVYKSNSDPLPDFARNQVQRMLEELQTLGNPPEEVVAQIVPKEVADGSESFEDIMKTMGLDSNLAGPEQDLMKKLADDPEELTKVMKEMAGGMPEEACKQQ</sequence>
<reference evidence="3 4" key="2">
    <citation type="submission" date="2024-05" db="EMBL/GenBank/DDBJ databases">
        <authorList>
            <person name="Chen Y."/>
            <person name="Shah S."/>
            <person name="Dougan E. K."/>
            <person name="Thang M."/>
            <person name="Chan C."/>
        </authorList>
    </citation>
    <scope>NUCLEOTIDE SEQUENCE [LARGE SCALE GENOMIC DNA]</scope>
</reference>
<accession>A0A9P1FHP5</accession>
<dbReference type="PANTHER" id="PTHR12774:SF2">
    <property type="entry name" value="PEROXISOMAL BIOGENESIS FACTOR 19"/>
    <property type="match status" value="1"/>
</dbReference>
<dbReference type="Gene3D" id="1.20.120.900">
    <property type="entry name" value="Pex19, mPTS binding domain"/>
    <property type="match status" value="1"/>
</dbReference>
<dbReference type="PANTHER" id="PTHR12774">
    <property type="entry name" value="PEROXISOMAL BIOGENESIS FACTOR 19"/>
    <property type="match status" value="1"/>
</dbReference>
<dbReference type="Proteomes" id="UP001152797">
    <property type="component" value="Unassembled WGS sequence"/>
</dbReference>
<name>A0A9P1FHP5_9DINO</name>
<dbReference type="EMBL" id="CAMXCT020000343">
    <property type="protein sequence ID" value="CAL1130809.1"/>
    <property type="molecule type" value="Genomic_DNA"/>
</dbReference>
<dbReference type="Pfam" id="PF04614">
    <property type="entry name" value="Pex19"/>
    <property type="match status" value="1"/>
</dbReference>
<dbReference type="OrthoDB" id="21292at2759"/>
<evidence type="ECO:0000313" key="2">
    <source>
        <dbReference type="EMBL" id="CAI3977434.1"/>
    </source>
</evidence>
<dbReference type="InterPro" id="IPR006708">
    <property type="entry name" value="Pex19"/>
</dbReference>
<organism evidence="2">
    <name type="scientific">Cladocopium goreaui</name>
    <dbReference type="NCBI Taxonomy" id="2562237"/>
    <lineage>
        <taxon>Eukaryota</taxon>
        <taxon>Sar</taxon>
        <taxon>Alveolata</taxon>
        <taxon>Dinophyceae</taxon>
        <taxon>Suessiales</taxon>
        <taxon>Symbiodiniaceae</taxon>
        <taxon>Cladocopium</taxon>
    </lineage>
</organism>
<feature type="compositionally biased region" description="Low complexity" evidence="1">
    <location>
        <begin position="74"/>
        <end position="120"/>
    </location>
</feature>
<dbReference type="GO" id="GO:0005778">
    <property type="term" value="C:peroxisomal membrane"/>
    <property type="evidence" value="ECO:0007669"/>
    <property type="project" value="TreeGrafter"/>
</dbReference>
<reference evidence="2" key="1">
    <citation type="submission" date="2022-10" db="EMBL/GenBank/DDBJ databases">
        <authorList>
            <person name="Chen Y."/>
            <person name="Dougan E. K."/>
            <person name="Chan C."/>
            <person name="Rhodes N."/>
            <person name="Thang M."/>
        </authorList>
    </citation>
    <scope>NUCLEOTIDE SEQUENCE</scope>
</reference>
<protein>
    <submittedName>
        <fullName evidence="3">Peroxisome biogenesis protein 19-1</fullName>
    </submittedName>
</protein>